<sequence>VLGEKHPSTLISMFNLAHTWKGQNRLEDALDLIQTCFQHQQQVLGQEPPDTVITLSALTEWQEDNSNAGA</sequence>
<accession>A0AAN7CPS3</accession>
<proteinExistence type="predicted"/>
<evidence type="ECO:0000313" key="2">
    <source>
        <dbReference type="Proteomes" id="UP001303647"/>
    </source>
</evidence>
<dbReference type="Proteomes" id="UP001303647">
    <property type="component" value="Unassembled WGS sequence"/>
</dbReference>
<dbReference type="InterPro" id="IPR011990">
    <property type="entry name" value="TPR-like_helical_dom_sf"/>
</dbReference>
<reference evidence="1" key="1">
    <citation type="journal article" date="2023" name="Mol. Phylogenet. Evol.">
        <title>Genome-scale phylogeny and comparative genomics of the fungal order Sordariales.</title>
        <authorList>
            <person name="Hensen N."/>
            <person name="Bonometti L."/>
            <person name="Westerberg I."/>
            <person name="Brannstrom I.O."/>
            <person name="Guillou S."/>
            <person name="Cros-Aarteil S."/>
            <person name="Calhoun S."/>
            <person name="Haridas S."/>
            <person name="Kuo A."/>
            <person name="Mondo S."/>
            <person name="Pangilinan J."/>
            <person name="Riley R."/>
            <person name="LaButti K."/>
            <person name="Andreopoulos B."/>
            <person name="Lipzen A."/>
            <person name="Chen C."/>
            <person name="Yan M."/>
            <person name="Daum C."/>
            <person name="Ng V."/>
            <person name="Clum A."/>
            <person name="Steindorff A."/>
            <person name="Ohm R.A."/>
            <person name="Martin F."/>
            <person name="Silar P."/>
            <person name="Natvig D.O."/>
            <person name="Lalanne C."/>
            <person name="Gautier V."/>
            <person name="Ament-Velasquez S.L."/>
            <person name="Kruys A."/>
            <person name="Hutchinson M.I."/>
            <person name="Powell A.J."/>
            <person name="Barry K."/>
            <person name="Miller A.N."/>
            <person name="Grigoriev I.V."/>
            <person name="Debuchy R."/>
            <person name="Gladieux P."/>
            <person name="Hiltunen Thoren M."/>
            <person name="Johannesson H."/>
        </authorList>
    </citation>
    <scope>NUCLEOTIDE SEQUENCE</scope>
    <source>
        <strain evidence="1">CBS 359.72</strain>
    </source>
</reference>
<protein>
    <recommendedName>
        <fullName evidence="3">Kinesin light chain</fullName>
    </recommendedName>
</protein>
<evidence type="ECO:0000313" key="1">
    <source>
        <dbReference type="EMBL" id="KAK4246089.1"/>
    </source>
</evidence>
<gene>
    <name evidence="1" type="ORF">C7999DRAFT_15742</name>
</gene>
<feature type="non-terminal residue" evidence="1">
    <location>
        <position position="1"/>
    </location>
</feature>
<keyword evidence="2" id="KW-1185">Reference proteome</keyword>
<reference evidence="1" key="2">
    <citation type="submission" date="2023-05" db="EMBL/GenBank/DDBJ databases">
        <authorList>
            <consortium name="Lawrence Berkeley National Laboratory"/>
            <person name="Steindorff A."/>
            <person name="Hensen N."/>
            <person name="Bonometti L."/>
            <person name="Westerberg I."/>
            <person name="Brannstrom I.O."/>
            <person name="Guillou S."/>
            <person name="Cros-Aarteil S."/>
            <person name="Calhoun S."/>
            <person name="Haridas S."/>
            <person name="Kuo A."/>
            <person name="Mondo S."/>
            <person name="Pangilinan J."/>
            <person name="Riley R."/>
            <person name="Labutti K."/>
            <person name="Andreopoulos B."/>
            <person name="Lipzen A."/>
            <person name="Chen C."/>
            <person name="Yanf M."/>
            <person name="Daum C."/>
            <person name="Ng V."/>
            <person name="Clum A."/>
            <person name="Ohm R."/>
            <person name="Martin F."/>
            <person name="Silar P."/>
            <person name="Natvig D."/>
            <person name="Lalanne C."/>
            <person name="Gautier V."/>
            <person name="Ament-Velasquez S.L."/>
            <person name="Kruys A."/>
            <person name="Hutchinson M.I."/>
            <person name="Powell A.J."/>
            <person name="Barry K."/>
            <person name="Miller A.N."/>
            <person name="Grigoriev I.V."/>
            <person name="Debuchy R."/>
            <person name="Gladieux P."/>
            <person name="Thoren M.H."/>
            <person name="Johannesson H."/>
        </authorList>
    </citation>
    <scope>NUCLEOTIDE SEQUENCE</scope>
    <source>
        <strain evidence="1">CBS 359.72</strain>
    </source>
</reference>
<dbReference type="Gene3D" id="1.25.40.10">
    <property type="entry name" value="Tetratricopeptide repeat domain"/>
    <property type="match status" value="1"/>
</dbReference>
<dbReference type="AlphaFoldDB" id="A0AAN7CPS3"/>
<dbReference type="EMBL" id="MU857682">
    <property type="protein sequence ID" value="KAK4246089.1"/>
    <property type="molecule type" value="Genomic_DNA"/>
</dbReference>
<organism evidence="1 2">
    <name type="scientific">Corynascus novoguineensis</name>
    <dbReference type="NCBI Taxonomy" id="1126955"/>
    <lineage>
        <taxon>Eukaryota</taxon>
        <taxon>Fungi</taxon>
        <taxon>Dikarya</taxon>
        <taxon>Ascomycota</taxon>
        <taxon>Pezizomycotina</taxon>
        <taxon>Sordariomycetes</taxon>
        <taxon>Sordariomycetidae</taxon>
        <taxon>Sordariales</taxon>
        <taxon>Chaetomiaceae</taxon>
        <taxon>Corynascus</taxon>
    </lineage>
</organism>
<evidence type="ECO:0008006" key="3">
    <source>
        <dbReference type="Google" id="ProtNLM"/>
    </source>
</evidence>
<comment type="caution">
    <text evidence="1">The sequence shown here is derived from an EMBL/GenBank/DDBJ whole genome shotgun (WGS) entry which is preliminary data.</text>
</comment>
<name>A0AAN7CPS3_9PEZI</name>